<keyword evidence="5 12" id="KW-0813">Transport</keyword>
<evidence type="ECO:0000256" key="9">
    <source>
        <dbReference type="ARBA" id="ARBA00022748"/>
    </source>
</evidence>
<evidence type="ECO:0000313" key="14">
    <source>
        <dbReference type="EMBL" id="MBH0237827.1"/>
    </source>
</evidence>
<keyword evidence="7 12" id="KW-0997">Cell inner membrane</keyword>
<evidence type="ECO:0000256" key="13">
    <source>
        <dbReference type="SAM" id="MobiDB-lite"/>
    </source>
</evidence>
<accession>A0A931HZY8</accession>
<sequence>MTGLLGPHAGFILASYAITLAVIAGLILWVRADHRAQRARLAELEARGVRRRSAAARGEAAAATATAAPEPRP</sequence>
<organism evidence="14 15">
    <name type="scientific">Methylobrevis albus</name>
    <dbReference type="NCBI Taxonomy" id="2793297"/>
    <lineage>
        <taxon>Bacteria</taxon>
        <taxon>Pseudomonadati</taxon>
        <taxon>Pseudomonadota</taxon>
        <taxon>Alphaproteobacteria</taxon>
        <taxon>Hyphomicrobiales</taxon>
        <taxon>Pleomorphomonadaceae</taxon>
        <taxon>Methylobrevis</taxon>
    </lineage>
</organism>
<gene>
    <name evidence="14" type="primary">ccmD</name>
    <name evidence="14" type="ORF">I5731_08340</name>
</gene>
<evidence type="ECO:0000256" key="8">
    <source>
        <dbReference type="ARBA" id="ARBA00022692"/>
    </source>
</evidence>
<dbReference type="Pfam" id="PF04995">
    <property type="entry name" value="CcmD"/>
    <property type="match status" value="1"/>
</dbReference>
<evidence type="ECO:0000256" key="11">
    <source>
        <dbReference type="ARBA" id="ARBA00023136"/>
    </source>
</evidence>
<evidence type="ECO:0000256" key="3">
    <source>
        <dbReference type="ARBA" id="ARBA00008741"/>
    </source>
</evidence>
<feature type="region of interest" description="Disordered" evidence="13">
    <location>
        <begin position="51"/>
        <end position="73"/>
    </location>
</feature>
<reference evidence="14" key="1">
    <citation type="submission" date="2020-12" db="EMBL/GenBank/DDBJ databases">
        <title>Methylobrevis albus sp. nov., isolated from fresh water lack sediment.</title>
        <authorList>
            <person name="Zou Q."/>
        </authorList>
    </citation>
    <scope>NUCLEOTIDE SEQUENCE</scope>
    <source>
        <strain evidence="14">L22</strain>
    </source>
</reference>
<keyword evidence="8 12" id="KW-0812">Transmembrane</keyword>
<dbReference type="Proteomes" id="UP000631694">
    <property type="component" value="Unassembled WGS sequence"/>
</dbReference>
<dbReference type="InterPro" id="IPR007078">
    <property type="entry name" value="Haem_export_protD_CcmD"/>
</dbReference>
<dbReference type="RefSeq" id="WP_197310898.1">
    <property type="nucleotide sequence ID" value="NZ_JADZLT010000049.1"/>
</dbReference>
<comment type="similarity">
    <text evidence="3 12">Belongs to the CcmD/CycX/HelD family.</text>
</comment>
<comment type="caution">
    <text evidence="14">The sequence shown here is derived from an EMBL/GenBank/DDBJ whole genome shotgun (WGS) entry which is preliminary data.</text>
</comment>
<dbReference type="AlphaFoldDB" id="A0A931HZY8"/>
<dbReference type="GO" id="GO:0005886">
    <property type="term" value="C:plasma membrane"/>
    <property type="evidence" value="ECO:0007669"/>
    <property type="project" value="UniProtKB-SubCell"/>
</dbReference>
<evidence type="ECO:0000256" key="12">
    <source>
        <dbReference type="RuleBase" id="RU363101"/>
    </source>
</evidence>
<feature type="compositionally biased region" description="Low complexity" evidence="13">
    <location>
        <begin position="55"/>
        <end position="73"/>
    </location>
</feature>
<keyword evidence="10 12" id="KW-1133">Transmembrane helix</keyword>
<evidence type="ECO:0000256" key="7">
    <source>
        <dbReference type="ARBA" id="ARBA00022519"/>
    </source>
</evidence>
<protein>
    <recommendedName>
        <fullName evidence="4 12">Heme exporter protein D</fullName>
    </recommendedName>
</protein>
<dbReference type="EMBL" id="JADZLT010000049">
    <property type="protein sequence ID" value="MBH0237827.1"/>
    <property type="molecule type" value="Genomic_DNA"/>
</dbReference>
<dbReference type="GO" id="GO:0015886">
    <property type="term" value="P:heme transport"/>
    <property type="evidence" value="ECO:0007669"/>
    <property type="project" value="InterPro"/>
</dbReference>
<comment type="subcellular location">
    <subcellularLocation>
        <location evidence="2 12">Cell inner membrane</location>
        <topology evidence="2 12">Single-pass membrane protein</topology>
    </subcellularLocation>
</comment>
<keyword evidence="11 12" id="KW-0472">Membrane</keyword>
<feature type="transmembrane region" description="Helical" evidence="12">
    <location>
        <begin position="12"/>
        <end position="30"/>
    </location>
</feature>
<evidence type="ECO:0000256" key="4">
    <source>
        <dbReference type="ARBA" id="ARBA00016461"/>
    </source>
</evidence>
<keyword evidence="6 12" id="KW-1003">Cell membrane</keyword>
<evidence type="ECO:0000313" key="15">
    <source>
        <dbReference type="Proteomes" id="UP000631694"/>
    </source>
</evidence>
<evidence type="ECO:0000256" key="6">
    <source>
        <dbReference type="ARBA" id="ARBA00022475"/>
    </source>
</evidence>
<dbReference type="GO" id="GO:0017004">
    <property type="term" value="P:cytochrome complex assembly"/>
    <property type="evidence" value="ECO:0007669"/>
    <property type="project" value="UniProtKB-KW"/>
</dbReference>
<comment type="function">
    <text evidence="1 12">Required for the export of heme to the periplasm for the biogenesis of c-type cytochromes.</text>
</comment>
<evidence type="ECO:0000256" key="10">
    <source>
        <dbReference type="ARBA" id="ARBA00022989"/>
    </source>
</evidence>
<evidence type="ECO:0000256" key="1">
    <source>
        <dbReference type="ARBA" id="ARBA00002442"/>
    </source>
</evidence>
<name>A0A931HZY8_9HYPH</name>
<keyword evidence="9 12" id="KW-0201">Cytochrome c-type biogenesis</keyword>
<evidence type="ECO:0000256" key="5">
    <source>
        <dbReference type="ARBA" id="ARBA00022448"/>
    </source>
</evidence>
<proteinExistence type="inferred from homology"/>
<keyword evidence="15" id="KW-1185">Reference proteome</keyword>
<dbReference type="NCBIfam" id="TIGR03141">
    <property type="entry name" value="cytochro_ccmD"/>
    <property type="match status" value="1"/>
</dbReference>
<evidence type="ECO:0000256" key="2">
    <source>
        <dbReference type="ARBA" id="ARBA00004377"/>
    </source>
</evidence>